<accession>A0ACB6YYJ3</accession>
<reference evidence="1" key="2">
    <citation type="journal article" date="2020" name="Nat. Commun.">
        <title>Large-scale genome sequencing of mycorrhizal fungi provides insights into the early evolution of symbiotic traits.</title>
        <authorList>
            <person name="Miyauchi S."/>
            <person name="Kiss E."/>
            <person name="Kuo A."/>
            <person name="Drula E."/>
            <person name="Kohler A."/>
            <person name="Sanchez-Garcia M."/>
            <person name="Morin E."/>
            <person name="Andreopoulos B."/>
            <person name="Barry K.W."/>
            <person name="Bonito G."/>
            <person name="Buee M."/>
            <person name="Carver A."/>
            <person name="Chen C."/>
            <person name="Cichocki N."/>
            <person name="Clum A."/>
            <person name="Culley D."/>
            <person name="Crous P.W."/>
            <person name="Fauchery L."/>
            <person name="Girlanda M."/>
            <person name="Hayes R.D."/>
            <person name="Keri Z."/>
            <person name="LaButti K."/>
            <person name="Lipzen A."/>
            <person name="Lombard V."/>
            <person name="Magnuson J."/>
            <person name="Maillard F."/>
            <person name="Murat C."/>
            <person name="Nolan M."/>
            <person name="Ohm R.A."/>
            <person name="Pangilinan J."/>
            <person name="Pereira M.F."/>
            <person name="Perotto S."/>
            <person name="Peter M."/>
            <person name="Pfister S."/>
            <person name="Riley R."/>
            <person name="Sitrit Y."/>
            <person name="Stielow J.B."/>
            <person name="Szollosi G."/>
            <person name="Zifcakova L."/>
            <person name="Stursova M."/>
            <person name="Spatafora J.W."/>
            <person name="Tedersoo L."/>
            <person name="Vaario L.M."/>
            <person name="Yamada A."/>
            <person name="Yan M."/>
            <person name="Wang P."/>
            <person name="Xu J."/>
            <person name="Bruns T."/>
            <person name="Baldrian P."/>
            <person name="Vilgalys R."/>
            <person name="Dunand C."/>
            <person name="Henrissat B."/>
            <person name="Grigoriev I.V."/>
            <person name="Hibbett D."/>
            <person name="Nagy L.G."/>
            <person name="Martin F.M."/>
        </authorList>
    </citation>
    <scope>NUCLEOTIDE SEQUENCE</scope>
    <source>
        <strain evidence="1">P2</strain>
    </source>
</reference>
<keyword evidence="2" id="KW-1185">Reference proteome</keyword>
<dbReference type="EMBL" id="MU118607">
    <property type="protein sequence ID" value="KAF9642210.1"/>
    <property type="molecule type" value="Genomic_DNA"/>
</dbReference>
<gene>
    <name evidence="1" type="ORF">BDM02DRAFT_2494969</name>
</gene>
<dbReference type="Proteomes" id="UP000886501">
    <property type="component" value="Unassembled WGS sequence"/>
</dbReference>
<proteinExistence type="predicted"/>
<name>A0ACB6YYJ3_THEGA</name>
<sequence>MVVNELAEVVPDTVLVSDVEHSGSCITLPMVKKHDRMNPALLAKVSKPCRKANRTYEFIKDAKKQKKLYSKITNDIIHLVKRLHVQTHCYGTVMFSSIDSIALGHTKSHFTPNLTGSEKACKVLEDCSQELGNLMAQQWLLSQTEHSLQVDCW</sequence>
<protein>
    <submittedName>
        <fullName evidence="1">Uncharacterized protein</fullName>
    </submittedName>
</protein>
<organism evidence="1 2">
    <name type="scientific">Thelephora ganbajun</name>
    <name type="common">Ganba fungus</name>
    <dbReference type="NCBI Taxonomy" id="370292"/>
    <lineage>
        <taxon>Eukaryota</taxon>
        <taxon>Fungi</taxon>
        <taxon>Dikarya</taxon>
        <taxon>Basidiomycota</taxon>
        <taxon>Agaricomycotina</taxon>
        <taxon>Agaricomycetes</taxon>
        <taxon>Thelephorales</taxon>
        <taxon>Thelephoraceae</taxon>
        <taxon>Thelephora</taxon>
    </lineage>
</organism>
<evidence type="ECO:0000313" key="1">
    <source>
        <dbReference type="EMBL" id="KAF9642210.1"/>
    </source>
</evidence>
<comment type="caution">
    <text evidence="1">The sequence shown here is derived from an EMBL/GenBank/DDBJ whole genome shotgun (WGS) entry which is preliminary data.</text>
</comment>
<reference evidence="1" key="1">
    <citation type="submission" date="2019-10" db="EMBL/GenBank/DDBJ databases">
        <authorList>
            <consortium name="DOE Joint Genome Institute"/>
            <person name="Kuo A."/>
            <person name="Miyauchi S."/>
            <person name="Kiss E."/>
            <person name="Drula E."/>
            <person name="Kohler A."/>
            <person name="Sanchez-Garcia M."/>
            <person name="Andreopoulos B."/>
            <person name="Barry K.W."/>
            <person name="Bonito G."/>
            <person name="Buee M."/>
            <person name="Carver A."/>
            <person name="Chen C."/>
            <person name="Cichocki N."/>
            <person name="Clum A."/>
            <person name="Culley D."/>
            <person name="Crous P.W."/>
            <person name="Fauchery L."/>
            <person name="Girlanda M."/>
            <person name="Hayes R."/>
            <person name="Keri Z."/>
            <person name="Labutti K."/>
            <person name="Lipzen A."/>
            <person name="Lombard V."/>
            <person name="Magnuson J."/>
            <person name="Maillard F."/>
            <person name="Morin E."/>
            <person name="Murat C."/>
            <person name="Nolan M."/>
            <person name="Ohm R."/>
            <person name="Pangilinan J."/>
            <person name="Pereira M."/>
            <person name="Perotto S."/>
            <person name="Peter M."/>
            <person name="Riley R."/>
            <person name="Sitrit Y."/>
            <person name="Stielow B."/>
            <person name="Szollosi G."/>
            <person name="Zifcakova L."/>
            <person name="Stursova M."/>
            <person name="Spatafora J.W."/>
            <person name="Tedersoo L."/>
            <person name="Vaario L.-M."/>
            <person name="Yamada A."/>
            <person name="Yan M."/>
            <person name="Wang P."/>
            <person name="Xu J."/>
            <person name="Bruns T."/>
            <person name="Baldrian P."/>
            <person name="Vilgalys R."/>
            <person name="Henrissat B."/>
            <person name="Grigoriev I.V."/>
            <person name="Hibbett D."/>
            <person name="Nagy L.G."/>
            <person name="Martin F.M."/>
        </authorList>
    </citation>
    <scope>NUCLEOTIDE SEQUENCE</scope>
    <source>
        <strain evidence="1">P2</strain>
    </source>
</reference>
<evidence type="ECO:0000313" key="2">
    <source>
        <dbReference type="Proteomes" id="UP000886501"/>
    </source>
</evidence>